<feature type="domain" description="OLD protein-like TOPRIM" evidence="2">
    <location>
        <begin position="477"/>
        <end position="542"/>
    </location>
</feature>
<dbReference type="PROSITE" id="PS50007">
    <property type="entry name" value="PIPLC_X_DOMAIN"/>
    <property type="match status" value="1"/>
</dbReference>
<evidence type="ECO:0000313" key="4">
    <source>
        <dbReference type="Proteomes" id="UP000031656"/>
    </source>
</evidence>
<dbReference type="PANTHER" id="PTHR43581">
    <property type="entry name" value="ATP/GTP PHOSPHATASE"/>
    <property type="match status" value="1"/>
</dbReference>
<dbReference type="EMBL" id="CP004373">
    <property type="protein sequence ID" value="AHK70081.1"/>
    <property type="molecule type" value="Genomic_DNA"/>
</dbReference>
<sequence length="651" mass="71653">MEGVRLLQREGQISLQIKRVTIANFRSIKRAEIELGATTVLIGPNNAGKTAILEAIRIALTRRWGQRGTGFTEYDVHLCAARTDPKVGDPVVIEIEIQESVVAEWPEELHETLADIIQLNPMSGQASIIMRVSCAWDDGEQSYIPKWEFLNTDRNPLAGKGARATNFQEFFSFLPVFYLDALRDAGDEFAPRSQFWGRLLRTVQIPELLEQKSVRIFNLLNAKLLAADPLLGDLATSLSDISRVATTGTPGQANLRVLPLNTWDLLSKAEVIYQNDGTKPWLPLMRHGQGVQSLSVMFLFRSFVELLLGELYRAESTPVLALEEPETHLHPQAARTLFGHVAQLQGQKIISTHSPYFLQHVPFRDLRVVRAGPDGTIIKSLPREFRCRVPNLPTFAPVIAASGGLLEYDGGLSELVIKGSLAMPTYKKLLGACQGQAEMAAIHARLKAARDASLEFIPDEDLQKLETFARRIRGEIFFANKWLLVEGQSEYHLVHGMAKAMNFDLDEHGVAVIDFANNGNCGMFTALARALGFPWTMIVDGDLAGNQYIGSVQARNFTPAEVAQLTHQIAGQTLEHQLVADGLQPELKAILINQGMPGVAAMDDAALIATLSSDKCGYAAELAAQCATSLPLTQRMPLAIREAIETLRGLP</sequence>
<dbReference type="KEGG" id="goy:GLS_c01530"/>
<dbReference type="Proteomes" id="UP000031656">
    <property type="component" value="Chromosome"/>
</dbReference>
<feature type="domain" description="Endonuclease GajA/Old nuclease/RecF-like AAA" evidence="1">
    <location>
        <begin position="260"/>
        <end position="357"/>
    </location>
</feature>
<dbReference type="InterPro" id="IPR051396">
    <property type="entry name" value="Bact_Antivir_Def_Nuclease"/>
</dbReference>
<protein>
    <recommendedName>
        <fullName evidence="5">ATP-dependent endonuclease</fullName>
    </recommendedName>
</protein>
<accession>A0A067Z0L2</accession>
<evidence type="ECO:0000259" key="2">
    <source>
        <dbReference type="Pfam" id="PF20469"/>
    </source>
</evidence>
<dbReference type="AlphaFoldDB" id="A0A067Z0L2"/>
<dbReference type="Pfam" id="PF13175">
    <property type="entry name" value="AAA_15"/>
    <property type="match status" value="2"/>
</dbReference>
<evidence type="ECO:0000313" key="3">
    <source>
        <dbReference type="EMBL" id="AHK70081.1"/>
    </source>
</evidence>
<gene>
    <name evidence="3" type="ORF">GLS_c01530</name>
</gene>
<reference evidence="3 4" key="1">
    <citation type="journal article" date="2015" name="Appl. Microbiol. Biotechnol.">
        <title>The consequence of an additional NADH dehydrogenase paralog on the growth of Gluconobacter oxydans DSM3504.</title>
        <authorList>
            <person name="Kostner D."/>
            <person name="Luchterhand B."/>
            <person name="Junker A."/>
            <person name="Volland S."/>
            <person name="Daniel R."/>
            <person name="Buchs J."/>
            <person name="Liebl W."/>
            <person name="Ehrenreich A."/>
        </authorList>
    </citation>
    <scope>NUCLEOTIDE SEQUENCE [LARGE SCALE GENOMIC DNA]</scope>
    <source>
        <strain evidence="3">DSM 3504</strain>
    </source>
</reference>
<dbReference type="Pfam" id="PF20469">
    <property type="entry name" value="OLD-like_TOPRIM"/>
    <property type="match status" value="1"/>
</dbReference>
<dbReference type="InterPro" id="IPR041685">
    <property type="entry name" value="AAA_GajA/Old/RecF-like"/>
</dbReference>
<dbReference type="CDD" id="cd01026">
    <property type="entry name" value="TOPRIM_OLD"/>
    <property type="match status" value="1"/>
</dbReference>
<proteinExistence type="predicted"/>
<dbReference type="Gene3D" id="3.40.50.300">
    <property type="entry name" value="P-loop containing nucleotide triphosphate hydrolases"/>
    <property type="match status" value="2"/>
</dbReference>
<dbReference type="InterPro" id="IPR027417">
    <property type="entry name" value="P-loop_NTPase"/>
</dbReference>
<dbReference type="PANTHER" id="PTHR43581:SF4">
    <property type="entry name" value="ATP_GTP PHOSPHATASE"/>
    <property type="match status" value="1"/>
</dbReference>
<evidence type="ECO:0008006" key="5">
    <source>
        <dbReference type="Google" id="ProtNLM"/>
    </source>
</evidence>
<dbReference type="SUPFAM" id="SSF52540">
    <property type="entry name" value="P-loop containing nucleoside triphosphate hydrolases"/>
    <property type="match status" value="1"/>
</dbReference>
<dbReference type="HOGENOM" id="CLU_034845_0_0_5"/>
<name>A0A067Z0L2_GLUOY</name>
<organism evidence="3 4">
    <name type="scientific">Gluconobacter oxydans DSM 3504</name>
    <dbReference type="NCBI Taxonomy" id="1288313"/>
    <lineage>
        <taxon>Bacteria</taxon>
        <taxon>Pseudomonadati</taxon>
        <taxon>Pseudomonadota</taxon>
        <taxon>Alphaproteobacteria</taxon>
        <taxon>Acetobacterales</taxon>
        <taxon>Acetobacteraceae</taxon>
        <taxon>Gluconobacter</taxon>
    </lineage>
</organism>
<evidence type="ECO:0000259" key="1">
    <source>
        <dbReference type="Pfam" id="PF13175"/>
    </source>
</evidence>
<dbReference type="InterPro" id="IPR034139">
    <property type="entry name" value="TOPRIM_OLD"/>
</dbReference>
<feature type="domain" description="Endonuclease GajA/Old nuclease/RecF-like AAA" evidence="1">
    <location>
        <begin position="17"/>
        <end position="63"/>
    </location>
</feature>